<dbReference type="RefSeq" id="WP_110022400.1">
    <property type="nucleotide sequence ID" value="NZ_PDNZ01000002.1"/>
</dbReference>
<dbReference type="InterPro" id="IPR043738">
    <property type="entry name" value="DUF5683"/>
</dbReference>
<dbReference type="OrthoDB" id="9813910at2"/>
<evidence type="ECO:0000313" key="3">
    <source>
        <dbReference type="EMBL" id="PWW82684.1"/>
    </source>
</evidence>
<comment type="caution">
    <text evidence="3">The sequence shown here is derived from an EMBL/GenBank/DDBJ whole genome shotgun (WGS) entry which is preliminary data.</text>
</comment>
<feature type="domain" description="DUF5683" evidence="2">
    <location>
        <begin position="65"/>
        <end position="172"/>
    </location>
</feature>
<dbReference type="EMBL" id="PDNZ01000002">
    <property type="protein sequence ID" value="PWW82684.1"/>
    <property type="molecule type" value="Genomic_DNA"/>
</dbReference>
<evidence type="ECO:0000259" key="2">
    <source>
        <dbReference type="Pfam" id="PF18935"/>
    </source>
</evidence>
<keyword evidence="4" id="KW-1185">Reference proteome</keyword>
<gene>
    <name evidence="3" type="ORF">CR164_02750</name>
</gene>
<dbReference type="Pfam" id="PF18935">
    <property type="entry name" value="DUF5683"/>
    <property type="match status" value="1"/>
</dbReference>
<reference evidence="4" key="1">
    <citation type="submission" date="2017-10" db="EMBL/GenBank/DDBJ databases">
        <authorList>
            <person name="Gaisin V.A."/>
            <person name="Rysina M.S."/>
            <person name="Grouzdev D.S."/>
        </authorList>
    </citation>
    <scope>NUCLEOTIDE SEQUENCE [LARGE SCALE GENOMIC DNA]</scope>
    <source>
        <strain evidence="4">V1</strain>
    </source>
</reference>
<feature type="signal peptide" evidence="1">
    <location>
        <begin position="1"/>
        <end position="28"/>
    </location>
</feature>
<feature type="chain" id="PRO_5016260767" description="DUF5683 domain-containing protein" evidence="1">
    <location>
        <begin position="29"/>
        <end position="197"/>
    </location>
</feature>
<dbReference type="AlphaFoldDB" id="A0A317T7N4"/>
<accession>A0A317T7N4</accession>
<organism evidence="3 4">
    <name type="scientific">Prosthecochloris marina</name>
    <dbReference type="NCBI Taxonomy" id="2017681"/>
    <lineage>
        <taxon>Bacteria</taxon>
        <taxon>Pseudomonadati</taxon>
        <taxon>Chlorobiota</taxon>
        <taxon>Chlorobiia</taxon>
        <taxon>Chlorobiales</taxon>
        <taxon>Chlorobiaceae</taxon>
        <taxon>Prosthecochloris</taxon>
    </lineage>
</organism>
<protein>
    <recommendedName>
        <fullName evidence="2">DUF5683 domain-containing protein</fullName>
    </recommendedName>
</protein>
<sequence length="197" mass="22443">MSNGNRIAFAILFSAISMVIMVPSYARASEQVFPDTRTTADEIQGALFAEVQQDDDRQTDDDDQRMQPWKVAMISAVLPGYGQVYNGAIWKVPILYGLLGYFGYRAIDYNDSYKEFRDKYAEDPDGPDAPRFQDERDRYQEKRNQQILFLALAYLAGIVDAYVDAHLYDFDTISEEGVSSVYAPETFYPSVSVNLKF</sequence>
<name>A0A317T7N4_9CHLB</name>
<evidence type="ECO:0000256" key="1">
    <source>
        <dbReference type="SAM" id="SignalP"/>
    </source>
</evidence>
<dbReference type="Proteomes" id="UP000246278">
    <property type="component" value="Unassembled WGS sequence"/>
</dbReference>
<proteinExistence type="predicted"/>
<evidence type="ECO:0000313" key="4">
    <source>
        <dbReference type="Proteomes" id="UP000246278"/>
    </source>
</evidence>
<keyword evidence="1" id="KW-0732">Signal</keyword>